<reference evidence="2" key="1">
    <citation type="journal article" date="2023" name="G3 (Bethesda)">
        <title>Genome assembly and association tests identify interacting loci associated with vigor, precocity, and sex in interspecific pistachio rootstocks.</title>
        <authorList>
            <person name="Palmer W."/>
            <person name="Jacygrad E."/>
            <person name="Sagayaradj S."/>
            <person name="Cavanaugh K."/>
            <person name="Han R."/>
            <person name="Bertier L."/>
            <person name="Beede B."/>
            <person name="Kafkas S."/>
            <person name="Golino D."/>
            <person name="Preece J."/>
            <person name="Michelmore R."/>
        </authorList>
    </citation>
    <scope>NUCLEOTIDE SEQUENCE [LARGE SCALE GENOMIC DNA]</scope>
</reference>
<keyword evidence="2" id="KW-1185">Reference proteome</keyword>
<accession>A0ACC1AAG8</accession>
<protein>
    <submittedName>
        <fullName evidence="1">Uncharacterized protein</fullName>
    </submittedName>
</protein>
<name>A0ACC1AAG8_9ROSI</name>
<evidence type="ECO:0000313" key="2">
    <source>
        <dbReference type="Proteomes" id="UP001164250"/>
    </source>
</evidence>
<comment type="caution">
    <text evidence="1">The sequence shown here is derived from an EMBL/GenBank/DDBJ whole genome shotgun (WGS) entry which is preliminary data.</text>
</comment>
<proteinExistence type="predicted"/>
<organism evidence="1 2">
    <name type="scientific">Pistacia atlantica</name>
    <dbReference type="NCBI Taxonomy" id="434234"/>
    <lineage>
        <taxon>Eukaryota</taxon>
        <taxon>Viridiplantae</taxon>
        <taxon>Streptophyta</taxon>
        <taxon>Embryophyta</taxon>
        <taxon>Tracheophyta</taxon>
        <taxon>Spermatophyta</taxon>
        <taxon>Magnoliopsida</taxon>
        <taxon>eudicotyledons</taxon>
        <taxon>Gunneridae</taxon>
        <taxon>Pentapetalae</taxon>
        <taxon>rosids</taxon>
        <taxon>malvids</taxon>
        <taxon>Sapindales</taxon>
        <taxon>Anacardiaceae</taxon>
        <taxon>Pistacia</taxon>
    </lineage>
</organism>
<dbReference type="EMBL" id="CM047907">
    <property type="protein sequence ID" value="KAJ0084530.1"/>
    <property type="molecule type" value="Genomic_DNA"/>
</dbReference>
<evidence type="ECO:0000313" key="1">
    <source>
        <dbReference type="EMBL" id="KAJ0084530.1"/>
    </source>
</evidence>
<sequence>MDPKNWTWTLPYVGMGGPAGIHIVHFSFEFRQLHPCNSFHFLQSHPHNQLIQIKSNSPQKFTTNSISHQFKTSKHTVYRKKLKKNSIQ</sequence>
<gene>
    <name evidence="1" type="ORF">Patl1_30150</name>
</gene>
<dbReference type="Proteomes" id="UP001164250">
    <property type="component" value="Chromosome 11"/>
</dbReference>